<proteinExistence type="predicted"/>
<dbReference type="EMBL" id="JBJUIK010000011">
    <property type="protein sequence ID" value="KAL3514797.1"/>
    <property type="molecule type" value="Genomic_DNA"/>
</dbReference>
<name>A0ABD2Z5N4_9GENT</name>
<gene>
    <name evidence="1" type="ORF">ACH5RR_027514</name>
</gene>
<evidence type="ECO:0000313" key="2">
    <source>
        <dbReference type="Proteomes" id="UP001630127"/>
    </source>
</evidence>
<keyword evidence="2" id="KW-1185">Reference proteome</keyword>
<dbReference type="Proteomes" id="UP001630127">
    <property type="component" value="Unassembled WGS sequence"/>
</dbReference>
<organism evidence="1 2">
    <name type="scientific">Cinchona calisaya</name>
    <dbReference type="NCBI Taxonomy" id="153742"/>
    <lineage>
        <taxon>Eukaryota</taxon>
        <taxon>Viridiplantae</taxon>
        <taxon>Streptophyta</taxon>
        <taxon>Embryophyta</taxon>
        <taxon>Tracheophyta</taxon>
        <taxon>Spermatophyta</taxon>
        <taxon>Magnoliopsida</taxon>
        <taxon>eudicotyledons</taxon>
        <taxon>Gunneridae</taxon>
        <taxon>Pentapetalae</taxon>
        <taxon>asterids</taxon>
        <taxon>lamiids</taxon>
        <taxon>Gentianales</taxon>
        <taxon>Rubiaceae</taxon>
        <taxon>Cinchonoideae</taxon>
        <taxon>Cinchoneae</taxon>
        <taxon>Cinchona</taxon>
    </lineage>
</organism>
<dbReference type="PANTHER" id="PTHR35097:SF1">
    <property type="entry name" value="GDSL ESTERASE_LIPASE"/>
    <property type="match status" value="1"/>
</dbReference>
<comment type="caution">
    <text evidence="1">The sequence shown here is derived from an EMBL/GenBank/DDBJ whole genome shotgun (WGS) entry which is preliminary data.</text>
</comment>
<reference evidence="1 2" key="1">
    <citation type="submission" date="2024-11" db="EMBL/GenBank/DDBJ databases">
        <title>A near-complete genome assembly of Cinchona calisaya.</title>
        <authorList>
            <person name="Lian D.C."/>
            <person name="Zhao X.W."/>
            <person name="Wei L."/>
        </authorList>
    </citation>
    <scope>NUCLEOTIDE SEQUENCE [LARGE SCALE GENOMIC DNA]</scope>
    <source>
        <tissue evidence="1">Nenye</tissue>
    </source>
</reference>
<protein>
    <submittedName>
        <fullName evidence="1">Uncharacterized protein</fullName>
    </submittedName>
</protein>
<dbReference type="AlphaFoldDB" id="A0ABD2Z5N4"/>
<evidence type="ECO:0000313" key="1">
    <source>
        <dbReference type="EMBL" id="KAL3514797.1"/>
    </source>
</evidence>
<dbReference type="PANTHER" id="PTHR35097">
    <property type="entry name" value="GDSL ESTERASE/LIPASE"/>
    <property type="match status" value="1"/>
</dbReference>
<sequence length="161" mass="18102">MLKIGNGIRNGRAAKVFDFWVFVEVGGRTFLWMLALMKLYSLTYLSFDMLSSCIGSTSWIRQDKVEQMLSFYKTSQGSRFQEATTHVRGDIDVVGAMFMVDNVDNRKYETIQNAGVRTGVDLRLVFVTDIKEKNTLIAEFVAGGKAQGNTLERPLSLAKVL</sequence>
<accession>A0ABD2Z5N4</accession>